<dbReference type="Proteomes" id="UP000546162">
    <property type="component" value="Unassembled WGS sequence"/>
</dbReference>
<name>A0A7W7H5C8_9ACTN</name>
<evidence type="ECO:0008006" key="3">
    <source>
        <dbReference type="Google" id="ProtNLM"/>
    </source>
</evidence>
<accession>A0A7W7H5C8</accession>
<evidence type="ECO:0000313" key="2">
    <source>
        <dbReference type="Proteomes" id="UP000546162"/>
    </source>
</evidence>
<dbReference type="EMBL" id="JACHNB010000001">
    <property type="protein sequence ID" value="MBB4743932.1"/>
    <property type="molecule type" value="Genomic_DNA"/>
</dbReference>
<keyword evidence="2" id="KW-1185">Reference proteome</keyword>
<sequence>MPLQTTVCERCDQSADNLVQTTDGQRICLACRDYCYLQCGTCSGWHHEEDRCANGCPCECGDCGYCDDAGTSFDGLVRPYDYRPRPVFHGTGPLFLGPEIEVEIGDGDPYRCAEIASNGLGKLGYLKHDDSLTCGFEMVTHPMSYDWALEHFPWDLLGRLRASGCITSEATGIHVHLSKAGFSSDAHKYRWMKFIYRNEPQVLRVARRHAPGWAAFRDEDRRAVKRYVKDNYYGDKYRAINTNNLHTFELRIFAGSLDPQVIKAAFAFSAASVEYTRTLDFAAVAAGGWTWPAFTDWLDDQPRYTPLAGQLEALACAC</sequence>
<proteinExistence type="predicted"/>
<protein>
    <recommendedName>
        <fullName evidence="3">Amidoligase enzyme</fullName>
    </recommendedName>
</protein>
<gene>
    <name evidence="1" type="ORF">BJY16_007391</name>
</gene>
<dbReference type="AlphaFoldDB" id="A0A7W7H5C8"/>
<dbReference type="RefSeq" id="WP_203759026.1">
    <property type="nucleotide sequence ID" value="NZ_BAABFG010000005.1"/>
</dbReference>
<reference evidence="1 2" key="1">
    <citation type="submission" date="2020-08" db="EMBL/GenBank/DDBJ databases">
        <title>Sequencing the genomes of 1000 actinobacteria strains.</title>
        <authorList>
            <person name="Klenk H.-P."/>
        </authorList>
    </citation>
    <scope>NUCLEOTIDE SEQUENCE [LARGE SCALE GENOMIC DNA]</scope>
    <source>
        <strain evidence="1 2">DSM 45809</strain>
    </source>
</reference>
<evidence type="ECO:0000313" key="1">
    <source>
        <dbReference type="EMBL" id="MBB4743932.1"/>
    </source>
</evidence>
<comment type="caution">
    <text evidence="1">The sequence shown here is derived from an EMBL/GenBank/DDBJ whole genome shotgun (WGS) entry which is preliminary data.</text>
</comment>
<organism evidence="1 2">
    <name type="scientific">Actinoplanes octamycinicus</name>
    <dbReference type="NCBI Taxonomy" id="135948"/>
    <lineage>
        <taxon>Bacteria</taxon>
        <taxon>Bacillati</taxon>
        <taxon>Actinomycetota</taxon>
        <taxon>Actinomycetes</taxon>
        <taxon>Micromonosporales</taxon>
        <taxon>Micromonosporaceae</taxon>
        <taxon>Actinoplanes</taxon>
    </lineage>
</organism>